<keyword evidence="2" id="KW-1185">Reference proteome</keyword>
<name>A0A3S3WDI8_9RHOB</name>
<sequence length="63" mass="6934">MPRKTDFSVTPAGAVIRAALLEEFRAYRARPVSDVTLPAPLTVIGHNRLRGFAPVEAQPIRVH</sequence>
<protein>
    <submittedName>
        <fullName evidence="1">Uncharacterized protein</fullName>
    </submittedName>
</protein>
<dbReference type="Proteomes" id="UP000287168">
    <property type="component" value="Unassembled WGS sequence"/>
</dbReference>
<proteinExistence type="predicted"/>
<evidence type="ECO:0000313" key="2">
    <source>
        <dbReference type="Proteomes" id="UP000287168"/>
    </source>
</evidence>
<accession>A0A3S3WDI8</accession>
<dbReference type="EMBL" id="SBLC01000061">
    <property type="protein sequence ID" value="RWY36383.1"/>
    <property type="molecule type" value="Genomic_DNA"/>
</dbReference>
<organism evidence="1 2">
    <name type="scientific">Falsigemmobacter intermedius</name>
    <dbReference type="NCBI Taxonomy" id="1553448"/>
    <lineage>
        <taxon>Bacteria</taxon>
        <taxon>Pseudomonadati</taxon>
        <taxon>Pseudomonadota</taxon>
        <taxon>Alphaproteobacteria</taxon>
        <taxon>Rhodobacterales</taxon>
        <taxon>Paracoccaceae</taxon>
        <taxon>Falsigemmobacter</taxon>
    </lineage>
</organism>
<reference evidence="1 2" key="1">
    <citation type="journal article" date="2015" name="Int. J. Syst. Evol. Microbiol.">
        <title>Gemmobacter intermedius sp. nov., isolated from a white stork (Ciconia ciconia).</title>
        <authorList>
            <person name="Kampfer P."/>
            <person name="Jerzak L."/>
            <person name="Wilharm G."/>
            <person name="Golke J."/>
            <person name="Busse H.J."/>
            <person name="Glaeser S.P."/>
        </authorList>
    </citation>
    <scope>NUCLEOTIDE SEQUENCE [LARGE SCALE GENOMIC DNA]</scope>
    <source>
        <strain evidence="1 2">119/4</strain>
    </source>
</reference>
<gene>
    <name evidence="1" type="ORF">EP867_18080</name>
</gene>
<dbReference type="RefSeq" id="WP_128490858.1">
    <property type="nucleotide sequence ID" value="NZ_JBHLXB010000045.1"/>
</dbReference>
<evidence type="ECO:0000313" key="1">
    <source>
        <dbReference type="EMBL" id="RWY36383.1"/>
    </source>
</evidence>
<dbReference type="AlphaFoldDB" id="A0A3S3WDI8"/>
<comment type="caution">
    <text evidence="1">The sequence shown here is derived from an EMBL/GenBank/DDBJ whole genome shotgun (WGS) entry which is preliminary data.</text>
</comment>
<dbReference type="OrthoDB" id="9852578at2"/>